<name>A0ABZ2YQM0_9BACT</name>
<comment type="subcellular location">
    <subcellularLocation>
        <location evidence="1">Cell membrane</location>
        <topology evidence="1">Multi-pass membrane protein</topology>
    </subcellularLocation>
</comment>
<dbReference type="RefSeq" id="WP_341836626.1">
    <property type="nucleotide sequence ID" value="NZ_CP149822.1"/>
</dbReference>
<dbReference type="Pfam" id="PF04239">
    <property type="entry name" value="DUF421"/>
    <property type="match status" value="1"/>
</dbReference>
<evidence type="ECO:0000256" key="7">
    <source>
        <dbReference type="SAM" id="Phobius"/>
    </source>
</evidence>
<evidence type="ECO:0000256" key="4">
    <source>
        <dbReference type="ARBA" id="ARBA00022692"/>
    </source>
</evidence>
<comment type="similarity">
    <text evidence="2">Belongs to the UPF0702 family.</text>
</comment>
<feature type="transmembrane region" description="Helical" evidence="7">
    <location>
        <begin position="70"/>
        <end position="93"/>
    </location>
</feature>
<keyword evidence="10" id="KW-1185">Reference proteome</keyword>
<dbReference type="EMBL" id="CP149822">
    <property type="protein sequence ID" value="WZN41778.1"/>
    <property type="molecule type" value="Genomic_DNA"/>
</dbReference>
<accession>A0ABZ2YQM0</accession>
<evidence type="ECO:0000313" key="10">
    <source>
        <dbReference type="Proteomes" id="UP001485459"/>
    </source>
</evidence>
<keyword evidence="4 7" id="KW-0812">Transmembrane</keyword>
<keyword evidence="6 7" id="KW-0472">Membrane</keyword>
<feature type="transmembrane region" description="Helical" evidence="7">
    <location>
        <begin position="12"/>
        <end position="34"/>
    </location>
</feature>
<evidence type="ECO:0000256" key="5">
    <source>
        <dbReference type="ARBA" id="ARBA00022989"/>
    </source>
</evidence>
<proteinExistence type="inferred from homology"/>
<dbReference type="PANTHER" id="PTHR34582:SF6">
    <property type="entry name" value="UPF0702 TRANSMEMBRANE PROTEIN YCAP"/>
    <property type="match status" value="1"/>
</dbReference>
<keyword evidence="5 7" id="KW-1133">Transmembrane helix</keyword>
<evidence type="ECO:0000256" key="2">
    <source>
        <dbReference type="ARBA" id="ARBA00006448"/>
    </source>
</evidence>
<dbReference type="InterPro" id="IPR023090">
    <property type="entry name" value="UPF0702_alpha/beta_dom_sf"/>
</dbReference>
<evidence type="ECO:0000259" key="8">
    <source>
        <dbReference type="Pfam" id="PF04239"/>
    </source>
</evidence>
<dbReference type="InterPro" id="IPR007353">
    <property type="entry name" value="DUF421"/>
</dbReference>
<evidence type="ECO:0000256" key="6">
    <source>
        <dbReference type="ARBA" id="ARBA00023136"/>
    </source>
</evidence>
<feature type="transmembrane region" description="Helical" evidence="7">
    <location>
        <begin position="46"/>
        <end position="64"/>
    </location>
</feature>
<reference evidence="10" key="1">
    <citation type="submission" date="2024-03" db="EMBL/GenBank/DDBJ databases">
        <title>Chitinophaga horti sp. nov., isolated from garden soil.</title>
        <authorList>
            <person name="Lee D.S."/>
            <person name="Han D.M."/>
            <person name="Baek J.H."/>
            <person name="Choi D.G."/>
            <person name="Jeon J.H."/>
            <person name="Jeon C.O."/>
        </authorList>
    </citation>
    <scope>NUCLEOTIDE SEQUENCE [LARGE SCALE GENOMIC DNA]</scope>
    <source>
        <strain evidence="10">GPA1</strain>
    </source>
</reference>
<dbReference type="PANTHER" id="PTHR34582">
    <property type="entry name" value="UPF0702 TRANSMEMBRANE PROTEIN YCAP"/>
    <property type="match status" value="1"/>
</dbReference>
<evidence type="ECO:0000256" key="1">
    <source>
        <dbReference type="ARBA" id="ARBA00004651"/>
    </source>
</evidence>
<feature type="domain" description="YetF C-terminal" evidence="8">
    <location>
        <begin position="94"/>
        <end position="173"/>
    </location>
</feature>
<dbReference type="Gene3D" id="3.30.240.20">
    <property type="entry name" value="bsu07140 like domains"/>
    <property type="match status" value="1"/>
</dbReference>
<dbReference type="Proteomes" id="UP001485459">
    <property type="component" value="Chromosome"/>
</dbReference>
<evidence type="ECO:0000313" key="9">
    <source>
        <dbReference type="EMBL" id="WZN41778.1"/>
    </source>
</evidence>
<organism evidence="9 10">
    <name type="scientific">Chitinophaga pollutisoli</name>
    <dbReference type="NCBI Taxonomy" id="3133966"/>
    <lineage>
        <taxon>Bacteria</taxon>
        <taxon>Pseudomonadati</taxon>
        <taxon>Bacteroidota</taxon>
        <taxon>Chitinophagia</taxon>
        <taxon>Chitinophagales</taxon>
        <taxon>Chitinophagaceae</taxon>
        <taxon>Chitinophaga</taxon>
    </lineage>
</organism>
<gene>
    <name evidence="9" type="ORF">WJU16_01840</name>
</gene>
<sequence length="226" mass="25365">MDWKEVFLSDTTWSLVLQVAVRTIVMFVAVLLLLRASGKKGVRQLSIFEVAIIIALGSAAGDPMFYDDVAIVPCLVVFTVILIVYRLIIWLAAKSERFESIVEGKPVTIIRDGMIELGNKGNSPFAHDEFFAEMRGVNVEHMGQVRMAILETNGSVSFYYFTDEEVKPGLPVIPELYDDHCETITEAGDYSCCYCGHTQSLAQGRHQCKRCDKKDWVKSISTKRIT</sequence>
<keyword evidence="3" id="KW-1003">Cell membrane</keyword>
<evidence type="ECO:0000256" key="3">
    <source>
        <dbReference type="ARBA" id="ARBA00022475"/>
    </source>
</evidence>
<protein>
    <submittedName>
        <fullName evidence="9">YetF domain-containing protein</fullName>
    </submittedName>
</protein>